<evidence type="ECO:0000259" key="1">
    <source>
        <dbReference type="PROSITE" id="PS51746"/>
    </source>
</evidence>
<accession>A0A813FTB5</accession>
<dbReference type="OrthoDB" id="10264738at2759"/>
<sequence>KRSRLCLQEAPGLPEAPRERPEHVPLGLEALLQGDRLVGGPLAVEAREAAMAFGQVAALAAEAADTLEELWAALEASGDSLSAEAAAAALRRLPALLGAAALADAGGHDGLTAHLEQGAFMEAAALPASRGGVRVGKLAEAAKVSHDAFVWAHERVEAELDTASQGSNQGPSLLWLAEVASFYGALRPGPPLPRHVLEDCADLAVKRLEAAAATSLSQTELAQASRVALGAALSGSLGCHGIYSKVALLASTRLRKTLEGPESHHHESCLPWKSLHDISLALALVRPWDAETAAGAAALQRAVVQSLPPAVSLRSGAAATHIAGATCAGMRVNKDGVKEEKENQDAFDSCLFDDGSVAGIIVVDGHGKKGAAVAATARDCLSKALAGLRGGHGTGQAISHALLHADADLLLHEQVDSELSGASGLMLRIEGLGPGSSARKLAVAHVGDCRAVIGRVKLAAADSGQEWKAVRLTEDHRPGESGEAARLVAAGGRVRKAPAQQSQGAELLYLGPPRLWHRQQTCAPGLAMSRGLGDTLGKACGLSPEASVTELELSAEDAVVVVGSDGIFDMLSDAEVLHCCRHFASSKDAAGAAAAVVSAAGRIWDRSGSYRDDCTCVVLFL</sequence>
<dbReference type="EMBL" id="CAJNNV010025958">
    <property type="protein sequence ID" value="CAE8616776.1"/>
    <property type="molecule type" value="Genomic_DNA"/>
</dbReference>
<dbReference type="CDD" id="cd00143">
    <property type="entry name" value="PP2Cc"/>
    <property type="match status" value="1"/>
</dbReference>
<dbReference type="Proteomes" id="UP000654075">
    <property type="component" value="Unassembled WGS sequence"/>
</dbReference>
<name>A0A813FTB5_POLGL</name>
<dbReference type="SUPFAM" id="SSF81606">
    <property type="entry name" value="PP2C-like"/>
    <property type="match status" value="1"/>
</dbReference>
<keyword evidence="3" id="KW-1185">Reference proteome</keyword>
<dbReference type="InterPro" id="IPR015655">
    <property type="entry name" value="PP2C"/>
</dbReference>
<feature type="non-terminal residue" evidence="2">
    <location>
        <position position="1"/>
    </location>
</feature>
<protein>
    <recommendedName>
        <fullName evidence="1">PPM-type phosphatase domain-containing protein</fullName>
    </recommendedName>
</protein>
<dbReference type="GO" id="GO:0004722">
    <property type="term" value="F:protein serine/threonine phosphatase activity"/>
    <property type="evidence" value="ECO:0007669"/>
    <property type="project" value="InterPro"/>
</dbReference>
<dbReference type="InterPro" id="IPR036457">
    <property type="entry name" value="PPM-type-like_dom_sf"/>
</dbReference>
<dbReference type="AlphaFoldDB" id="A0A813FTB5"/>
<dbReference type="Gene3D" id="3.60.40.10">
    <property type="entry name" value="PPM-type phosphatase domain"/>
    <property type="match status" value="1"/>
</dbReference>
<evidence type="ECO:0000313" key="3">
    <source>
        <dbReference type="Proteomes" id="UP000654075"/>
    </source>
</evidence>
<feature type="domain" description="PPM-type phosphatase" evidence="1">
    <location>
        <begin position="329"/>
        <end position="621"/>
    </location>
</feature>
<dbReference type="Pfam" id="PF00481">
    <property type="entry name" value="PP2C"/>
    <property type="match status" value="1"/>
</dbReference>
<organism evidence="2 3">
    <name type="scientific">Polarella glacialis</name>
    <name type="common">Dinoflagellate</name>
    <dbReference type="NCBI Taxonomy" id="89957"/>
    <lineage>
        <taxon>Eukaryota</taxon>
        <taxon>Sar</taxon>
        <taxon>Alveolata</taxon>
        <taxon>Dinophyceae</taxon>
        <taxon>Suessiales</taxon>
        <taxon>Suessiaceae</taxon>
        <taxon>Polarella</taxon>
    </lineage>
</organism>
<proteinExistence type="predicted"/>
<evidence type="ECO:0000313" key="2">
    <source>
        <dbReference type="EMBL" id="CAE8616776.1"/>
    </source>
</evidence>
<dbReference type="InterPro" id="IPR001932">
    <property type="entry name" value="PPM-type_phosphatase-like_dom"/>
</dbReference>
<reference evidence="2" key="1">
    <citation type="submission" date="2021-02" db="EMBL/GenBank/DDBJ databases">
        <authorList>
            <person name="Dougan E. K."/>
            <person name="Rhodes N."/>
            <person name="Thang M."/>
            <person name="Chan C."/>
        </authorList>
    </citation>
    <scope>NUCLEOTIDE SEQUENCE</scope>
</reference>
<gene>
    <name evidence="2" type="ORF">PGLA1383_LOCUS34449</name>
</gene>
<comment type="caution">
    <text evidence="2">The sequence shown here is derived from an EMBL/GenBank/DDBJ whole genome shotgun (WGS) entry which is preliminary data.</text>
</comment>
<dbReference type="PANTHER" id="PTHR47992">
    <property type="entry name" value="PROTEIN PHOSPHATASE"/>
    <property type="match status" value="1"/>
</dbReference>
<dbReference type="SMART" id="SM00332">
    <property type="entry name" value="PP2Cc"/>
    <property type="match status" value="1"/>
</dbReference>
<dbReference type="PROSITE" id="PS51746">
    <property type="entry name" value="PPM_2"/>
    <property type="match status" value="1"/>
</dbReference>